<dbReference type="EMBL" id="LIYD01000005">
    <property type="protein sequence ID" value="KOS07104.1"/>
    <property type="molecule type" value="Genomic_DNA"/>
</dbReference>
<keyword evidence="1" id="KW-1133">Transmembrane helix</keyword>
<reference evidence="2 3" key="1">
    <citation type="submission" date="2015-08" db="EMBL/GenBank/DDBJ databases">
        <title>Whole genome sequence of Flavobacterium akiainvivens IK-1T, from decaying Wikstroemia oahuensis, an endemic Hawaiian shrub.</title>
        <authorList>
            <person name="Wan X."/>
            <person name="Hou S."/>
            <person name="Saito J."/>
            <person name="Donachie S."/>
        </authorList>
    </citation>
    <scope>NUCLEOTIDE SEQUENCE [LARGE SCALE GENOMIC DNA]</scope>
    <source>
        <strain evidence="2 3">IK-1</strain>
    </source>
</reference>
<dbReference type="OrthoDB" id="3173919at2"/>
<dbReference type="STRING" id="1202724.AM493_14455"/>
<gene>
    <name evidence="2" type="ORF">AM493_14455</name>
</gene>
<comment type="caution">
    <text evidence="2">The sequence shown here is derived from an EMBL/GenBank/DDBJ whole genome shotgun (WGS) entry which is preliminary data.</text>
</comment>
<dbReference type="PATRIC" id="fig|1202724.3.peg.3001"/>
<feature type="transmembrane region" description="Helical" evidence="1">
    <location>
        <begin position="86"/>
        <end position="104"/>
    </location>
</feature>
<evidence type="ECO:0000313" key="2">
    <source>
        <dbReference type="EMBL" id="KOS07104.1"/>
    </source>
</evidence>
<organism evidence="2 3">
    <name type="scientific">Flavobacterium akiainvivens</name>
    <dbReference type="NCBI Taxonomy" id="1202724"/>
    <lineage>
        <taxon>Bacteria</taxon>
        <taxon>Pseudomonadati</taxon>
        <taxon>Bacteroidota</taxon>
        <taxon>Flavobacteriia</taxon>
        <taxon>Flavobacteriales</taxon>
        <taxon>Flavobacteriaceae</taxon>
        <taxon>Flavobacterium</taxon>
    </lineage>
</organism>
<evidence type="ECO:0008006" key="4">
    <source>
        <dbReference type="Google" id="ProtNLM"/>
    </source>
</evidence>
<accession>A0A0M8MED0</accession>
<dbReference type="AlphaFoldDB" id="A0A0M8MED0"/>
<evidence type="ECO:0000313" key="3">
    <source>
        <dbReference type="Proteomes" id="UP000037755"/>
    </source>
</evidence>
<proteinExistence type="predicted"/>
<protein>
    <recommendedName>
        <fullName evidence="4">SdpI/YhfL protein family</fullName>
    </recommendedName>
</protein>
<sequence>MDEFVLHIMAPSLLCGIIFMIAGVIMYLYPPKKINYLYGYRTGSSMKSQERWDFAQKFSTVLMLRAAVVMVVISLLAALIPGQEETKMIGGLVLALLCGIYLFVGTEKALKNKFSN</sequence>
<dbReference type="RefSeq" id="WP_054408743.1">
    <property type="nucleotide sequence ID" value="NZ_FOYA01000022.1"/>
</dbReference>
<dbReference type="InterPro" id="IPR025962">
    <property type="entry name" value="SdpI/YhfL"/>
</dbReference>
<dbReference type="Proteomes" id="UP000037755">
    <property type="component" value="Unassembled WGS sequence"/>
</dbReference>
<keyword evidence="1" id="KW-0472">Membrane</keyword>
<evidence type="ECO:0000256" key="1">
    <source>
        <dbReference type="SAM" id="Phobius"/>
    </source>
</evidence>
<name>A0A0M8MED0_9FLAO</name>
<keyword evidence="3" id="KW-1185">Reference proteome</keyword>
<keyword evidence="1" id="KW-0812">Transmembrane</keyword>
<feature type="transmembrane region" description="Helical" evidence="1">
    <location>
        <begin position="61"/>
        <end position="80"/>
    </location>
</feature>
<dbReference type="Pfam" id="PF13630">
    <property type="entry name" value="SdpI"/>
    <property type="match status" value="1"/>
</dbReference>
<feature type="transmembrane region" description="Helical" evidence="1">
    <location>
        <begin position="6"/>
        <end position="29"/>
    </location>
</feature>